<evidence type="ECO:0000256" key="2">
    <source>
        <dbReference type="ARBA" id="ARBA00022475"/>
    </source>
</evidence>
<dbReference type="PANTHER" id="PTHR14969">
    <property type="entry name" value="SPHINGOSINE-1-PHOSPHATE PHOSPHOHYDROLASE"/>
    <property type="match status" value="1"/>
</dbReference>
<dbReference type="KEGG" id="mas:Mahau_2221"/>
<dbReference type="PANTHER" id="PTHR14969:SF62">
    <property type="entry name" value="DECAPRENYLPHOSPHORYL-5-PHOSPHORIBOSE PHOSPHATASE RV3807C-RELATED"/>
    <property type="match status" value="1"/>
</dbReference>
<comment type="subcellular location">
    <subcellularLocation>
        <location evidence="1">Cell membrane</location>
        <topology evidence="1">Multi-pass membrane protein</topology>
    </subcellularLocation>
</comment>
<evidence type="ECO:0000259" key="8">
    <source>
        <dbReference type="SMART" id="SM00014"/>
    </source>
</evidence>
<dbReference type="InterPro" id="IPR000326">
    <property type="entry name" value="PAP2/HPO"/>
</dbReference>
<keyword evidence="6 7" id="KW-0472">Membrane</keyword>
<keyword evidence="10" id="KW-1185">Reference proteome</keyword>
<evidence type="ECO:0000256" key="5">
    <source>
        <dbReference type="ARBA" id="ARBA00022989"/>
    </source>
</evidence>
<feature type="domain" description="Phosphatidic acid phosphatase type 2/haloperoxidase" evidence="8">
    <location>
        <begin position="61"/>
        <end position="171"/>
    </location>
</feature>
<dbReference type="AlphaFoldDB" id="F4A3D7"/>
<dbReference type="GO" id="GO:0005886">
    <property type="term" value="C:plasma membrane"/>
    <property type="evidence" value="ECO:0007669"/>
    <property type="project" value="UniProtKB-SubCell"/>
</dbReference>
<evidence type="ECO:0000256" key="7">
    <source>
        <dbReference type="SAM" id="Phobius"/>
    </source>
</evidence>
<dbReference type="GO" id="GO:0016787">
    <property type="term" value="F:hydrolase activity"/>
    <property type="evidence" value="ECO:0007669"/>
    <property type="project" value="UniProtKB-KW"/>
</dbReference>
<dbReference type="Gene3D" id="1.20.144.10">
    <property type="entry name" value="Phosphatidic acid phosphatase type 2/haloperoxidase"/>
    <property type="match status" value="1"/>
</dbReference>
<dbReference type="HOGENOM" id="CLU_072573_10_2_9"/>
<dbReference type="eggNOG" id="COG0671">
    <property type="taxonomic scope" value="Bacteria"/>
</dbReference>
<dbReference type="Proteomes" id="UP000008457">
    <property type="component" value="Chromosome"/>
</dbReference>
<keyword evidence="5 7" id="KW-1133">Transmembrane helix</keyword>
<dbReference type="EMBL" id="CP002360">
    <property type="protein sequence ID" value="AEE97392.1"/>
    <property type="molecule type" value="Genomic_DNA"/>
</dbReference>
<dbReference type="SUPFAM" id="SSF48317">
    <property type="entry name" value="Acid phosphatase/Vanadium-dependent haloperoxidase"/>
    <property type="match status" value="1"/>
</dbReference>
<evidence type="ECO:0000256" key="4">
    <source>
        <dbReference type="ARBA" id="ARBA00022801"/>
    </source>
</evidence>
<reference evidence="10" key="1">
    <citation type="submission" date="2010-11" db="EMBL/GenBank/DDBJ databases">
        <title>The complete genome of Mahella australiensis DSM 15567.</title>
        <authorList>
            <consortium name="US DOE Joint Genome Institute (JGI-PGF)"/>
            <person name="Lucas S."/>
            <person name="Copeland A."/>
            <person name="Lapidus A."/>
            <person name="Bruce D."/>
            <person name="Goodwin L."/>
            <person name="Pitluck S."/>
            <person name="Kyrpides N."/>
            <person name="Mavromatis K."/>
            <person name="Pagani I."/>
            <person name="Ivanova N."/>
            <person name="Teshima H."/>
            <person name="Brettin T."/>
            <person name="Detter J.C."/>
            <person name="Han C."/>
            <person name="Tapia R."/>
            <person name="Land M."/>
            <person name="Hauser L."/>
            <person name="Markowitz V."/>
            <person name="Cheng J.-F."/>
            <person name="Hugenholtz P."/>
            <person name="Woyke T."/>
            <person name="Wu D."/>
            <person name="Spring S."/>
            <person name="Pukall R."/>
            <person name="Steenblock K."/>
            <person name="Schneider S."/>
            <person name="Klenk H.-P."/>
            <person name="Eisen J.A."/>
        </authorList>
    </citation>
    <scope>NUCLEOTIDE SEQUENCE [LARGE SCALE GENOMIC DNA]</scope>
    <source>
        <strain evidence="10">DSM 15567 / CIP 107919 / 50-1 BON</strain>
    </source>
</reference>
<feature type="transmembrane region" description="Helical" evidence="7">
    <location>
        <begin position="125"/>
        <end position="150"/>
    </location>
</feature>
<dbReference type="Pfam" id="PF01569">
    <property type="entry name" value="PAP2"/>
    <property type="match status" value="1"/>
</dbReference>
<evidence type="ECO:0000313" key="9">
    <source>
        <dbReference type="EMBL" id="AEE97392.1"/>
    </source>
</evidence>
<evidence type="ECO:0000256" key="6">
    <source>
        <dbReference type="ARBA" id="ARBA00023136"/>
    </source>
</evidence>
<dbReference type="SMART" id="SM00014">
    <property type="entry name" value="acidPPc"/>
    <property type="match status" value="1"/>
</dbReference>
<feature type="transmembrane region" description="Helical" evidence="7">
    <location>
        <begin position="156"/>
        <end position="173"/>
    </location>
</feature>
<dbReference type="STRING" id="697281.Mahau_2221"/>
<organism evidence="9 10">
    <name type="scientific">Mahella australiensis (strain DSM 15567 / CIP 107919 / 50-1 BON)</name>
    <dbReference type="NCBI Taxonomy" id="697281"/>
    <lineage>
        <taxon>Bacteria</taxon>
        <taxon>Bacillati</taxon>
        <taxon>Bacillota</taxon>
        <taxon>Clostridia</taxon>
        <taxon>Thermoanaerobacterales</taxon>
        <taxon>Thermoanaerobacterales Family IV. Incertae Sedis</taxon>
        <taxon>Mahella</taxon>
    </lineage>
</organism>
<keyword evidence="4" id="KW-0378">Hydrolase</keyword>
<evidence type="ECO:0000256" key="3">
    <source>
        <dbReference type="ARBA" id="ARBA00022692"/>
    </source>
</evidence>
<evidence type="ECO:0000313" key="10">
    <source>
        <dbReference type="Proteomes" id="UP000008457"/>
    </source>
</evidence>
<dbReference type="RefSeq" id="WP_013781819.1">
    <property type="nucleotide sequence ID" value="NC_015520.1"/>
</dbReference>
<evidence type="ECO:0000256" key="1">
    <source>
        <dbReference type="ARBA" id="ARBA00004651"/>
    </source>
</evidence>
<keyword evidence="2" id="KW-1003">Cell membrane</keyword>
<feature type="transmembrane region" description="Helical" evidence="7">
    <location>
        <begin position="35"/>
        <end position="55"/>
    </location>
</feature>
<dbReference type="InterPro" id="IPR036938">
    <property type="entry name" value="PAP2/HPO_sf"/>
</dbReference>
<name>F4A3D7_MAHA5</name>
<protein>
    <submittedName>
        <fullName evidence="9">Phosphoesterase PA-phosphatase related protein</fullName>
    </submittedName>
</protein>
<proteinExistence type="predicted"/>
<feature type="transmembrane region" description="Helical" evidence="7">
    <location>
        <begin position="61"/>
        <end position="84"/>
    </location>
</feature>
<reference evidence="9 10" key="2">
    <citation type="journal article" date="2011" name="Stand. Genomic Sci.">
        <title>Complete genome sequence of Mahella australiensis type strain (50-1 BON).</title>
        <authorList>
            <person name="Sikorski J."/>
            <person name="Teshima H."/>
            <person name="Nolan M."/>
            <person name="Lucas S."/>
            <person name="Hammon N."/>
            <person name="Deshpande S."/>
            <person name="Cheng J.F."/>
            <person name="Pitluck S."/>
            <person name="Liolios K."/>
            <person name="Pagani I."/>
            <person name="Ivanova N."/>
            <person name="Huntemann M."/>
            <person name="Mavromatis K."/>
            <person name="Ovchinikova G."/>
            <person name="Pati A."/>
            <person name="Tapia R."/>
            <person name="Han C."/>
            <person name="Goodwin L."/>
            <person name="Chen A."/>
            <person name="Palaniappan K."/>
            <person name="Land M."/>
            <person name="Hauser L."/>
            <person name="Ngatchou-Djao O.D."/>
            <person name="Rohde M."/>
            <person name="Pukall R."/>
            <person name="Spring S."/>
            <person name="Abt B."/>
            <person name="Goker M."/>
            <person name="Detter J.C."/>
            <person name="Woyke T."/>
            <person name="Bristow J."/>
            <person name="Markowitz V."/>
            <person name="Hugenholtz P."/>
            <person name="Eisen J.A."/>
            <person name="Kyrpides N.C."/>
            <person name="Klenk H.P."/>
            <person name="Lapidus A."/>
        </authorList>
    </citation>
    <scope>NUCLEOTIDE SEQUENCE [LARGE SCALE GENOMIC DNA]</scope>
    <source>
        <strain evidence="10">DSM 15567 / CIP 107919 / 50-1 BON</strain>
    </source>
</reference>
<sequence length="174" mass="18903">MQHCASIVKNIEAMTFYFINHKLKCRTLDAAMPRITHMGNAFFTIGLALSIIFFGKNDAKVAGWQSLAALVSSHCLVQLLKLLLRRMRPFAALKDVNILGKLPKDPSFPSGHSTASFALATSLTLYWPAVAAISMPTAVLVALSRVYLGYHYPSDIIAGTLLGIISALGIGWII</sequence>
<accession>F4A3D7</accession>
<gene>
    <name evidence="9" type="ordered locus">Mahau_2221</name>
</gene>
<keyword evidence="3 7" id="KW-0812">Transmembrane</keyword>